<name>A0A816SGA0_9BILA</name>
<dbReference type="AlphaFoldDB" id="A0A816SGA0"/>
<dbReference type="EMBL" id="CAJNRF010006792">
    <property type="protein sequence ID" value="CAF2084752.1"/>
    <property type="molecule type" value="Genomic_DNA"/>
</dbReference>
<evidence type="ECO:0000313" key="1">
    <source>
        <dbReference type="EMBL" id="CAF2084752.1"/>
    </source>
</evidence>
<proteinExistence type="predicted"/>
<reference evidence="1" key="1">
    <citation type="submission" date="2021-02" db="EMBL/GenBank/DDBJ databases">
        <authorList>
            <person name="Nowell W R."/>
        </authorList>
    </citation>
    <scope>NUCLEOTIDE SEQUENCE</scope>
</reference>
<protein>
    <recommendedName>
        <fullName evidence="3">Reverse transcriptase domain-containing protein</fullName>
    </recommendedName>
</protein>
<organism evidence="1 2">
    <name type="scientific">Rotaria magnacalcarata</name>
    <dbReference type="NCBI Taxonomy" id="392030"/>
    <lineage>
        <taxon>Eukaryota</taxon>
        <taxon>Metazoa</taxon>
        <taxon>Spiralia</taxon>
        <taxon>Gnathifera</taxon>
        <taxon>Rotifera</taxon>
        <taxon>Eurotatoria</taxon>
        <taxon>Bdelloidea</taxon>
        <taxon>Philodinida</taxon>
        <taxon>Philodinidae</taxon>
        <taxon>Rotaria</taxon>
    </lineage>
</organism>
<evidence type="ECO:0000313" key="2">
    <source>
        <dbReference type="Proteomes" id="UP000663856"/>
    </source>
</evidence>
<evidence type="ECO:0008006" key="3">
    <source>
        <dbReference type="Google" id="ProtNLM"/>
    </source>
</evidence>
<gene>
    <name evidence="1" type="ORF">WKI299_LOCUS16895</name>
</gene>
<sequence length="504" mass="59361">MEEYKALEVFEQLATPLQWSTHLVLKSKMKLYGTKSKNYLASTKRVKYDLPPKFISNIDFTFKIDESIFNEDEAQALYNQMRHITKEYRIQAMSLYVQSTNRECEILTDEIKHIIEGFPRNTEENDEQVDAESGYIEFKHYNELREKRLNLEAEKSIYFLEIQREEYELLKLGPRFIYNDPKTASRRRATELAILKRKIELRFFEKKVSPGQSVEFFIAELNIILQKLHDTSITSTHRQKKQQHKLFLSDNPLANTQSSQSQNINSSSSFRNEKKKNYGRLVKRLKHKIRSPSLVLQKTHKSKVFHLGTRQHYQKKSNEYMEKTEAYQCLGVNDSLPDLIERTDKYLLDLRLAHWITQKQYELLCVKPSEAILAHLYYLPKTHKPGTPLRLIFSGLQHPTIKISTYIGELLRPLFDKIALKTTTTSGFEVMKQVYEWSTNNLRKETLLCIIDVVNLYTMIPQTEGVLAIKKMLDYLELKQIGGLKIETIIKLSRFVMKNNYFFI</sequence>
<comment type="caution">
    <text evidence="1">The sequence shown here is derived from an EMBL/GenBank/DDBJ whole genome shotgun (WGS) entry which is preliminary data.</text>
</comment>
<accession>A0A816SGA0</accession>
<dbReference type="Proteomes" id="UP000663856">
    <property type="component" value="Unassembled WGS sequence"/>
</dbReference>